<dbReference type="Proteomes" id="UP001365846">
    <property type="component" value="Unassembled WGS sequence"/>
</dbReference>
<organism evidence="4 5">
    <name type="scientific">Variovorax ureilyticus</name>
    <dbReference type="NCBI Taxonomy" id="1836198"/>
    <lineage>
        <taxon>Bacteria</taxon>
        <taxon>Pseudomonadati</taxon>
        <taxon>Pseudomonadota</taxon>
        <taxon>Betaproteobacteria</taxon>
        <taxon>Burkholderiales</taxon>
        <taxon>Comamonadaceae</taxon>
        <taxon>Variovorax</taxon>
    </lineage>
</organism>
<evidence type="ECO:0000256" key="2">
    <source>
        <dbReference type="ARBA" id="ARBA00022679"/>
    </source>
</evidence>
<gene>
    <name evidence="4" type="ORF">WKW77_16235</name>
</gene>
<dbReference type="Gene3D" id="3.40.50.2000">
    <property type="entry name" value="Glycogen Phosphorylase B"/>
    <property type="match status" value="2"/>
</dbReference>
<comment type="caution">
    <text evidence="4">The sequence shown here is derived from an EMBL/GenBank/DDBJ whole genome shotgun (WGS) entry which is preliminary data.</text>
</comment>
<name>A0ABU8VGE1_9BURK</name>
<accession>A0ABU8VGE1</accession>
<dbReference type="SUPFAM" id="SSF53756">
    <property type="entry name" value="UDP-Glycosyltransferase/glycogen phosphorylase"/>
    <property type="match status" value="1"/>
</dbReference>
<dbReference type="EMBL" id="JBBKZU010000006">
    <property type="protein sequence ID" value="MEJ8812635.1"/>
    <property type="molecule type" value="Genomic_DNA"/>
</dbReference>
<dbReference type="CDD" id="cd03801">
    <property type="entry name" value="GT4_PimA-like"/>
    <property type="match status" value="1"/>
</dbReference>
<dbReference type="Pfam" id="PF00534">
    <property type="entry name" value="Glycos_transf_1"/>
    <property type="match status" value="1"/>
</dbReference>
<sequence length="354" mass="36928">MNGRCSFLVPGDLGARTGGSTYDRHIVDGLRTLGWHVDVRSLGDGWPVPDDAAMEAARLVVEALPDDSVVVVDGLAFGAMADVAEAHAKRLRWAALVHHPLALETGLDADTQAMLFDSERRALATARAVIVTSPSTARALAAYDIPAAHVSVVEPGTAPAPLAAGSGAGGLHLLSVANVSPRKGHGLLVDALAELRDRRWVLDCVGSLTMDAACSAALVDAIDRHGLRDRVALHGEQDEAALDAFYARADVFVLPSFHEGYGMALAEALARGLPVISTTAGAIPDTVPADAGALVPPGDQSALRAALQRLMDDTAWREQLAAGARAARDRLPTWADSAARFAMALEALQTAGDE</sequence>
<evidence type="ECO:0000256" key="1">
    <source>
        <dbReference type="ARBA" id="ARBA00022676"/>
    </source>
</evidence>
<dbReference type="PANTHER" id="PTHR12526">
    <property type="entry name" value="GLYCOSYLTRANSFERASE"/>
    <property type="match status" value="1"/>
</dbReference>
<proteinExistence type="predicted"/>
<evidence type="ECO:0000313" key="4">
    <source>
        <dbReference type="EMBL" id="MEJ8812635.1"/>
    </source>
</evidence>
<dbReference type="EC" id="2.4.-.-" evidence="4"/>
<dbReference type="InterPro" id="IPR001296">
    <property type="entry name" value="Glyco_trans_1"/>
</dbReference>
<keyword evidence="5" id="KW-1185">Reference proteome</keyword>
<feature type="domain" description="Glycosyl transferase family 1" evidence="3">
    <location>
        <begin position="173"/>
        <end position="325"/>
    </location>
</feature>
<protein>
    <submittedName>
        <fullName evidence="4">Glycosyltransferase family 4 protein</fullName>
        <ecNumber evidence="4">2.4.-.-</ecNumber>
    </submittedName>
</protein>
<dbReference type="GO" id="GO:0016757">
    <property type="term" value="F:glycosyltransferase activity"/>
    <property type="evidence" value="ECO:0007669"/>
    <property type="project" value="UniProtKB-KW"/>
</dbReference>
<dbReference type="PANTHER" id="PTHR12526:SF510">
    <property type="entry name" value="D-INOSITOL 3-PHOSPHATE GLYCOSYLTRANSFERASE"/>
    <property type="match status" value="1"/>
</dbReference>
<dbReference type="RefSeq" id="WP_340357882.1">
    <property type="nucleotide sequence ID" value="NZ_JBBKZU010000006.1"/>
</dbReference>
<reference evidence="4 5" key="1">
    <citation type="submission" date="2024-03" db="EMBL/GenBank/DDBJ databases">
        <title>Novel species of the genus Variovorax.</title>
        <authorList>
            <person name="Liu Q."/>
            <person name="Xin Y.-H."/>
        </authorList>
    </citation>
    <scope>NUCLEOTIDE SEQUENCE [LARGE SCALE GENOMIC DNA]</scope>
    <source>
        <strain evidence="4 5">KACC 18899</strain>
    </source>
</reference>
<keyword evidence="2 4" id="KW-0808">Transferase</keyword>
<evidence type="ECO:0000259" key="3">
    <source>
        <dbReference type="Pfam" id="PF00534"/>
    </source>
</evidence>
<evidence type="ECO:0000313" key="5">
    <source>
        <dbReference type="Proteomes" id="UP001365846"/>
    </source>
</evidence>
<keyword evidence="1 4" id="KW-0328">Glycosyltransferase</keyword>